<evidence type="ECO:0000313" key="3">
    <source>
        <dbReference type="Proteomes" id="UP000789707"/>
    </source>
</evidence>
<sequence length="120" mass="13121">MYSLEVSGKIADRLNEFVNAGAKILLDLDDGTGQFSNGAVACSMDTAFQLIIVDQAVETPDYQLEIKSNVGPVYAKKHSKDILEPQMTLAYQAPFNQLTLNGQGEVLDPNVQIKNLFDKA</sequence>
<accession>A0ABM8Z7V3</accession>
<dbReference type="SUPFAM" id="SSF89360">
    <property type="entry name" value="HesB-like domain"/>
    <property type="match status" value="1"/>
</dbReference>
<organism evidence="2 3">
    <name type="scientific">Periweissella fabaria</name>
    <dbReference type="NCBI Taxonomy" id="546157"/>
    <lineage>
        <taxon>Bacteria</taxon>
        <taxon>Bacillati</taxon>
        <taxon>Bacillota</taxon>
        <taxon>Bacilli</taxon>
        <taxon>Lactobacillales</taxon>
        <taxon>Lactobacillaceae</taxon>
        <taxon>Periweissella</taxon>
    </lineage>
</organism>
<dbReference type="Proteomes" id="UP000789707">
    <property type="component" value="Unassembled WGS sequence"/>
</dbReference>
<proteinExistence type="predicted"/>
<dbReference type="RefSeq" id="WP_230097296.1">
    <property type="nucleotide sequence ID" value="NZ_CAKKNS010000007.1"/>
</dbReference>
<dbReference type="EMBL" id="CAKKNS010000007">
    <property type="protein sequence ID" value="CAH0417270.1"/>
    <property type="molecule type" value="Genomic_DNA"/>
</dbReference>
<reference evidence="2 3" key="1">
    <citation type="submission" date="2021-11" db="EMBL/GenBank/DDBJ databases">
        <authorList>
            <person name="Depoorter E."/>
        </authorList>
    </citation>
    <scope>NUCLEOTIDE SEQUENCE [LARGE SCALE GENOMIC DNA]</scope>
    <source>
        <strain evidence="2 3">LMG 24289</strain>
    </source>
</reference>
<dbReference type="Pfam" id="PF01521">
    <property type="entry name" value="Fe-S_biosyn"/>
    <property type="match status" value="1"/>
</dbReference>
<feature type="domain" description="Core" evidence="1">
    <location>
        <begin position="4"/>
        <end position="115"/>
    </location>
</feature>
<name>A0ABM8Z7V3_9LACO</name>
<dbReference type="InterPro" id="IPR000361">
    <property type="entry name" value="ATAP_core_dom"/>
</dbReference>
<evidence type="ECO:0000313" key="2">
    <source>
        <dbReference type="EMBL" id="CAH0417270.1"/>
    </source>
</evidence>
<dbReference type="InterPro" id="IPR035903">
    <property type="entry name" value="HesB-like_dom_sf"/>
</dbReference>
<keyword evidence="3" id="KW-1185">Reference proteome</keyword>
<comment type="caution">
    <text evidence="2">The sequence shown here is derived from an EMBL/GenBank/DDBJ whole genome shotgun (WGS) entry which is preliminary data.</text>
</comment>
<protein>
    <recommendedName>
        <fullName evidence="1">Core domain-containing protein</fullName>
    </recommendedName>
</protein>
<evidence type="ECO:0000259" key="1">
    <source>
        <dbReference type="Pfam" id="PF01521"/>
    </source>
</evidence>
<gene>
    <name evidence="2" type="ORF">WFA24289_01602</name>
</gene>
<dbReference type="Gene3D" id="2.60.300.12">
    <property type="entry name" value="HesB-like domain"/>
    <property type="match status" value="1"/>
</dbReference>